<protein>
    <recommendedName>
        <fullName evidence="3">Anti-bacteriophage protein A/HamA C-terminal domain-containing protein</fullName>
    </recommendedName>
</protein>
<name>A0A0D0PQ32_PSEFL</name>
<gene>
    <name evidence="1" type="ORF">RL74_04170</name>
</gene>
<sequence>MPINQKTVASSECEFSEWQIDPLKEDNLVEIVAYLYLRQEENAQRVIGQVATQRVEPFGNVVANVIRKLGVLSPTDPSNTADQIKNSRIHRDGLLFQHISWVVTRISIPSGVMTSPHVRQADKGFDGFVLELDEKKQKVDSIIISEDKASAKPRKLITSKVWPELKQIIDGERDDEILAELVTLLKGVEGVNKEGAIGRVVWAEARRFRVCIATGENIRDTVSGSFEKLMNGFSGTVSGAMSSRTGGVLAFQDVRDGLDEFALAVIEKVKEIDRV</sequence>
<comment type="caution">
    <text evidence="1">The sequence shown here is derived from an EMBL/GenBank/DDBJ whole genome shotgun (WGS) entry which is preliminary data.</text>
</comment>
<dbReference type="Proteomes" id="UP000032101">
    <property type="component" value="Unassembled WGS sequence"/>
</dbReference>
<dbReference type="AlphaFoldDB" id="A0A0D0PQ32"/>
<proteinExistence type="predicted"/>
<dbReference type="EMBL" id="JXNZ01000023">
    <property type="protein sequence ID" value="KIQ60683.1"/>
    <property type="molecule type" value="Genomic_DNA"/>
</dbReference>
<dbReference type="PATRIC" id="fig|294.124.peg.849"/>
<dbReference type="RefSeq" id="WP_042728562.1">
    <property type="nucleotide sequence ID" value="NZ_JXNZ01000023.1"/>
</dbReference>
<organism evidence="1 2">
    <name type="scientific">Pseudomonas fluorescens</name>
    <dbReference type="NCBI Taxonomy" id="294"/>
    <lineage>
        <taxon>Bacteria</taxon>
        <taxon>Pseudomonadati</taxon>
        <taxon>Pseudomonadota</taxon>
        <taxon>Gammaproteobacteria</taxon>
        <taxon>Pseudomonadales</taxon>
        <taxon>Pseudomonadaceae</taxon>
        <taxon>Pseudomonas</taxon>
    </lineage>
</organism>
<accession>A0A0D0PQ32</accession>
<reference evidence="1 2" key="1">
    <citation type="submission" date="2015-01" db="EMBL/GenBank/DDBJ databases">
        <title>Draft Genome Sequence of the Biocontrol and Plant Growth-Promoting Rhizobacteria (PGPR) Pseudomonas fluorescens UM270.</title>
        <authorList>
            <person name="Hernandez-Salmeron J.E."/>
            <person name="Santoyo G."/>
            <person name="Moreno-Hagelsieb G."/>
            <person name="Hernandez-Leon R."/>
        </authorList>
    </citation>
    <scope>NUCLEOTIDE SEQUENCE [LARGE SCALE GENOMIC DNA]</scope>
    <source>
        <strain evidence="1 2">UM270</strain>
    </source>
</reference>
<evidence type="ECO:0000313" key="1">
    <source>
        <dbReference type="EMBL" id="KIQ60683.1"/>
    </source>
</evidence>
<dbReference type="OrthoDB" id="5117958at2"/>
<evidence type="ECO:0008006" key="3">
    <source>
        <dbReference type="Google" id="ProtNLM"/>
    </source>
</evidence>
<evidence type="ECO:0000313" key="2">
    <source>
        <dbReference type="Proteomes" id="UP000032101"/>
    </source>
</evidence>